<dbReference type="GO" id="GO:0071897">
    <property type="term" value="P:DNA biosynthetic process"/>
    <property type="evidence" value="ECO:0007669"/>
    <property type="project" value="UniProtKB-ARBA"/>
</dbReference>
<name>A0AAW1TMX1_9CUCU</name>
<dbReference type="SUPFAM" id="SSF53098">
    <property type="entry name" value="Ribonuclease H-like"/>
    <property type="match status" value="1"/>
</dbReference>
<dbReference type="Pfam" id="PF02945">
    <property type="entry name" value="Endonuclease_7"/>
    <property type="match status" value="1"/>
</dbReference>
<dbReference type="EMBL" id="JARQZJ010000001">
    <property type="protein sequence ID" value="KAK9869282.1"/>
    <property type="molecule type" value="Genomic_DNA"/>
</dbReference>
<gene>
    <name evidence="1" type="ORF">WA026_003035</name>
</gene>
<proteinExistence type="predicted"/>
<dbReference type="Proteomes" id="UP001431783">
    <property type="component" value="Unassembled WGS sequence"/>
</dbReference>
<sequence length="886" mass="104062">MKKHYCWIKHLSRLVSSQLNNHQHKKYLCDRCLNYFSTEIILNEHYEICVNANDIKVSFPKYDYVEFKNHIYKLECPFVIYADFECSLEKCDDKITEKLRKYQEHRAFSAGYYLKCSFDENLSRFKSNRADTCMNWFVNELGEVAKEVTKMMKDIKPMDVSNIDTTPSKCHICEKCFNCPGQNSESKRIVMDHDHFTGKFRGYAHNACNLNFRKQFVIPIVFHNFSGYDSHFIIRELVTRGAVTVLPVNKDKYISVTYTDSKTRIKFRFIDSYRFLGASLDALVSTLIPEDLKIIRREFKHLDDVTFQLLTRKGVFPYDYIDSVKKLEEPDLPARGNFYNKLTDANVDEKEYQHAQNVWKQFNIKTLGEYSDLYLKTDILLLADVMENFRTTAFKTYGLDPAWTFTMPGYTWQCMLKYTGCKLRILKDVDMLMFIEKSIRGGISVCTHRYSEANNKYMEDFDPSKHSKYILYLDVNNLYGYSMTQYLPYDDFEWTDTNIDVTQVSDDSPEGYILQVDLEYPQNLHNLHKDFPFCAEHRNPPGSNLKKLMTTLFDKKEYILHYRSLKQALKNGLILTKIHKVLKFKQAPWLKPYIDLNSELRREAVSIFAKNQYKLANNAVYGKTMENVRRYRDVKLVSKWGGRYGAKNLIASPRFESRTIFGGDLVAVEMRRAEVVFDKPLYIGMAILDISKAVMYDFHYDFMLRIFEVEACKLLYMDTDSFLYELTCQDAYEYVIKNNIEYFDTSDYSKGNIYNIPLKNKKVPGLMKDEANGEIITHFVGLRSKMYSYKVQTGEITKKAKGVKKHIIKNKITFEDYVNCLKNNTVKEVNQRSIRSFNHNVYSIEQSKIGLSAHDDKRQIIRGSFETLPWGYLAQNDRRVSTEVHV</sequence>
<accession>A0AAW1TMX1</accession>
<evidence type="ECO:0000313" key="2">
    <source>
        <dbReference type="Proteomes" id="UP001431783"/>
    </source>
</evidence>
<protein>
    <recommendedName>
        <fullName evidence="3">DNA-directed DNA polymerase</fullName>
    </recommendedName>
</protein>
<dbReference type="Gene3D" id="3.90.1600.10">
    <property type="entry name" value="Palm domain of DNA polymerase"/>
    <property type="match status" value="1"/>
</dbReference>
<dbReference type="SUPFAM" id="SSF56672">
    <property type="entry name" value="DNA/RNA polymerases"/>
    <property type="match status" value="1"/>
</dbReference>
<dbReference type="InterPro" id="IPR004211">
    <property type="entry name" value="Endonuclease_7"/>
</dbReference>
<dbReference type="PANTHER" id="PTHR31511:SF12">
    <property type="entry name" value="RHO TERMINATION FACTOR N-TERMINAL DOMAIN-CONTAINING PROTEIN"/>
    <property type="match status" value="1"/>
</dbReference>
<dbReference type="InterPro" id="IPR043502">
    <property type="entry name" value="DNA/RNA_pol_sf"/>
</dbReference>
<dbReference type="InterPro" id="IPR012337">
    <property type="entry name" value="RNaseH-like_sf"/>
</dbReference>
<dbReference type="AlphaFoldDB" id="A0AAW1TMX1"/>
<dbReference type="Gene3D" id="3.30.420.10">
    <property type="entry name" value="Ribonuclease H-like superfamily/Ribonuclease H"/>
    <property type="match status" value="1"/>
</dbReference>
<dbReference type="InterPro" id="IPR036397">
    <property type="entry name" value="RNaseH_sf"/>
</dbReference>
<dbReference type="GO" id="GO:0003676">
    <property type="term" value="F:nucleic acid binding"/>
    <property type="evidence" value="ECO:0007669"/>
    <property type="project" value="InterPro"/>
</dbReference>
<keyword evidence="2" id="KW-1185">Reference proteome</keyword>
<evidence type="ECO:0000313" key="1">
    <source>
        <dbReference type="EMBL" id="KAK9869282.1"/>
    </source>
</evidence>
<evidence type="ECO:0008006" key="3">
    <source>
        <dbReference type="Google" id="ProtNLM"/>
    </source>
</evidence>
<dbReference type="PANTHER" id="PTHR31511">
    <property type="entry name" value="PROTEIN CBG23764"/>
    <property type="match status" value="1"/>
</dbReference>
<comment type="caution">
    <text evidence="1">The sequence shown here is derived from an EMBL/GenBank/DDBJ whole genome shotgun (WGS) entry which is preliminary data.</text>
</comment>
<dbReference type="GO" id="GO:0042575">
    <property type="term" value="C:DNA polymerase complex"/>
    <property type="evidence" value="ECO:0007669"/>
    <property type="project" value="UniProtKB-ARBA"/>
</dbReference>
<organism evidence="1 2">
    <name type="scientific">Henosepilachna vigintioctopunctata</name>
    <dbReference type="NCBI Taxonomy" id="420089"/>
    <lineage>
        <taxon>Eukaryota</taxon>
        <taxon>Metazoa</taxon>
        <taxon>Ecdysozoa</taxon>
        <taxon>Arthropoda</taxon>
        <taxon>Hexapoda</taxon>
        <taxon>Insecta</taxon>
        <taxon>Pterygota</taxon>
        <taxon>Neoptera</taxon>
        <taxon>Endopterygota</taxon>
        <taxon>Coleoptera</taxon>
        <taxon>Polyphaga</taxon>
        <taxon>Cucujiformia</taxon>
        <taxon>Coccinelloidea</taxon>
        <taxon>Coccinellidae</taxon>
        <taxon>Epilachninae</taxon>
        <taxon>Epilachnini</taxon>
        <taxon>Henosepilachna</taxon>
    </lineage>
</organism>
<reference evidence="1 2" key="1">
    <citation type="submission" date="2023-03" db="EMBL/GenBank/DDBJ databases">
        <title>Genome insight into feeding habits of ladybird beetles.</title>
        <authorList>
            <person name="Li H.-S."/>
            <person name="Huang Y.-H."/>
            <person name="Pang H."/>
        </authorList>
    </citation>
    <scope>NUCLEOTIDE SEQUENCE [LARGE SCALE GENOMIC DNA]</scope>
    <source>
        <strain evidence="1">SYSU_2023b</strain>
        <tissue evidence="1">Whole body</tissue>
    </source>
</reference>
<dbReference type="InterPro" id="IPR023211">
    <property type="entry name" value="DNA_pol_palm_dom_sf"/>
</dbReference>